<dbReference type="EMBL" id="CAJPIJ010000012">
    <property type="protein sequence ID" value="CAG1962998.1"/>
    <property type="molecule type" value="Genomic_DNA"/>
</dbReference>
<dbReference type="EMBL" id="CAAKMV010000125">
    <property type="protein sequence ID" value="VIO56742.1"/>
    <property type="molecule type" value="Genomic_DNA"/>
</dbReference>
<dbReference type="AlphaFoldDB" id="A0A4E9ECQ8"/>
<organism evidence="2">
    <name type="scientific">Gibberella zeae</name>
    <name type="common">Wheat head blight fungus</name>
    <name type="synonym">Fusarium graminearum</name>
    <dbReference type="NCBI Taxonomy" id="5518"/>
    <lineage>
        <taxon>Eukaryota</taxon>
        <taxon>Fungi</taxon>
        <taxon>Dikarya</taxon>
        <taxon>Ascomycota</taxon>
        <taxon>Pezizomycotina</taxon>
        <taxon>Sordariomycetes</taxon>
        <taxon>Hypocreomycetidae</taxon>
        <taxon>Hypocreales</taxon>
        <taxon>Nectriaceae</taxon>
        <taxon>Fusarium</taxon>
    </lineage>
</organism>
<evidence type="ECO:0000313" key="1">
    <source>
        <dbReference type="EMBL" id="CAG1962998.1"/>
    </source>
</evidence>
<dbReference type="Proteomes" id="UP000746612">
    <property type="component" value="Unassembled WGS sequence"/>
</dbReference>
<reference evidence="1" key="2">
    <citation type="submission" date="2021-03" db="EMBL/GenBank/DDBJ databases">
        <authorList>
            <person name="Alouane T."/>
            <person name="Langin T."/>
            <person name="Bonhomme L."/>
        </authorList>
    </citation>
    <scope>NUCLEOTIDE SEQUENCE</scope>
    <source>
        <strain evidence="1">MDC_Fg202</strain>
    </source>
</reference>
<name>A0A4E9ECQ8_GIBZA</name>
<evidence type="ECO:0000313" key="2">
    <source>
        <dbReference type="EMBL" id="VIO56742.1"/>
    </source>
</evidence>
<reference evidence="2" key="1">
    <citation type="submission" date="2019-04" db="EMBL/GenBank/DDBJ databases">
        <authorList>
            <person name="Melise S."/>
            <person name="Noan J."/>
            <person name="Okalmin O."/>
        </authorList>
    </citation>
    <scope>NUCLEOTIDE SEQUENCE</scope>
    <source>
        <strain evidence="2">FN9</strain>
    </source>
</reference>
<gene>
    <name evidence="2" type="ORF">FUG_LOCUS220980</name>
    <name evidence="1" type="ORF">MDCFG202_LOCUS4098</name>
</gene>
<accession>A0A4E9ECQ8</accession>
<proteinExistence type="predicted"/>
<sequence>MIALRLDLLSEGFSEFGGFGAGLVGVANSDQATQRLCRNGARTAGITTALAKRLDGQPQPRSMSWSWDRIVTAGDDLGDRWLMQLGLPWH</sequence>
<protein>
    <submittedName>
        <fullName evidence="2">Uncharacterized protein</fullName>
    </submittedName>
</protein>